<keyword evidence="1" id="KW-0472">Membrane</keyword>
<gene>
    <name evidence="2" type="ORF">Fadolivirus_1_1310</name>
</gene>
<dbReference type="EMBL" id="MT418680">
    <property type="protein sequence ID" value="QKF94768.1"/>
    <property type="molecule type" value="Genomic_DNA"/>
</dbReference>
<keyword evidence="1" id="KW-0812">Transmembrane</keyword>
<protein>
    <submittedName>
        <fullName evidence="2">Uncharacterized protein</fullName>
    </submittedName>
</protein>
<dbReference type="Proteomes" id="UP001162001">
    <property type="component" value="Segment"/>
</dbReference>
<accession>A0A7D3UQW5</accession>
<evidence type="ECO:0000256" key="1">
    <source>
        <dbReference type="SAM" id="Phobius"/>
    </source>
</evidence>
<proteinExistence type="predicted"/>
<feature type="transmembrane region" description="Helical" evidence="1">
    <location>
        <begin position="57"/>
        <end position="75"/>
    </location>
</feature>
<keyword evidence="1" id="KW-1133">Transmembrane helix</keyword>
<reference evidence="2 3" key="1">
    <citation type="submission" date="2020-04" db="EMBL/GenBank/DDBJ databases">
        <title>Advantages and limits of metagenomic assembly and binning of a giant virus.</title>
        <authorList>
            <person name="Schulz F."/>
            <person name="Andreani J."/>
            <person name="Francis R."/>
            <person name="Boudjemaa H."/>
            <person name="Bou Khalil J.Y."/>
            <person name="Lee J."/>
            <person name="La Scola B."/>
            <person name="Woyke T."/>
        </authorList>
    </citation>
    <scope>NUCLEOTIDE SEQUENCE [LARGE SCALE GENOMIC DNA]</scope>
    <source>
        <strain evidence="2 3">FV1/VV64</strain>
    </source>
</reference>
<evidence type="ECO:0000313" key="2">
    <source>
        <dbReference type="EMBL" id="QKF94768.1"/>
    </source>
</evidence>
<sequence length="155" mass="17790">MNSESISFCIVAAIFVGASVYTMLTCKSCSPFVEYEQSLNQEQKQIYQNVVNERQKIYLTGLVVGTVLALLYLYGSNLELSPLKHSCIFVGIALATQYLYYMLYPKSVHMVTLMESQDQLKKWNAVYKHMQYRYHVGMVLGLVGYFLFSYGVKKQ</sequence>
<feature type="transmembrane region" description="Helical" evidence="1">
    <location>
        <begin position="132"/>
        <end position="152"/>
    </location>
</feature>
<evidence type="ECO:0000313" key="3">
    <source>
        <dbReference type="Proteomes" id="UP001162001"/>
    </source>
</evidence>
<keyword evidence="3" id="KW-1185">Reference proteome</keyword>
<feature type="transmembrane region" description="Helical" evidence="1">
    <location>
        <begin position="87"/>
        <end position="104"/>
    </location>
</feature>
<organism evidence="2 3">
    <name type="scientific">Fadolivirus FV1/VV64</name>
    <dbReference type="NCBI Taxonomy" id="3070911"/>
    <lineage>
        <taxon>Viruses</taxon>
        <taxon>Varidnaviria</taxon>
        <taxon>Bamfordvirae</taxon>
        <taxon>Nucleocytoviricota</taxon>
        <taxon>Megaviricetes</taxon>
        <taxon>Imitervirales</taxon>
        <taxon>Mimiviridae</taxon>
        <taxon>Klosneuvirinae</taxon>
        <taxon>Fadolivirus</taxon>
        <taxon>Fadolivirus algeromassiliense</taxon>
    </lineage>
</organism>
<name>A0A7D3UQW5_9VIRU</name>